<dbReference type="GO" id="GO:0016832">
    <property type="term" value="F:aldehyde-lyase activity"/>
    <property type="evidence" value="ECO:0007669"/>
    <property type="project" value="TreeGrafter"/>
</dbReference>
<keyword evidence="2" id="KW-0479">Metal-binding</keyword>
<dbReference type="InterPro" id="IPR050251">
    <property type="entry name" value="HpcH-HpaI_aldolase"/>
</dbReference>
<organism evidence="5 6">
    <name type="scientific">Candidimonas nitroreducens</name>
    <dbReference type="NCBI Taxonomy" id="683354"/>
    <lineage>
        <taxon>Bacteria</taxon>
        <taxon>Pseudomonadati</taxon>
        <taxon>Pseudomonadota</taxon>
        <taxon>Betaproteobacteria</taxon>
        <taxon>Burkholderiales</taxon>
        <taxon>Alcaligenaceae</taxon>
        <taxon>Candidimonas</taxon>
    </lineage>
</organism>
<reference evidence="6" key="1">
    <citation type="submission" date="2017-06" db="EMBL/GenBank/DDBJ databases">
        <title>Herbaspirillum phytohormonus sp. nov., isolated from the root nodule of Robinia pseudoacacia in lead-zinc mine.</title>
        <authorList>
            <person name="Fan M."/>
            <person name="Lin Y."/>
        </authorList>
    </citation>
    <scope>NUCLEOTIDE SEQUENCE [LARGE SCALE GENOMIC DNA]</scope>
    <source>
        <strain evidence="6">SC-089</strain>
    </source>
</reference>
<evidence type="ECO:0000256" key="3">
    <source>
        <dbReference type="ARBA" id="ARBA00023239"/>
    </source>
</evidence>
<dbReference type="EMBL" id="NJIH01000004">
    <property type="protein sequence ID" value="OWT61958.1"/>
    <property type="molecule type" value="Genomic_DNA"/>
</dbReference>
<dbReference type="SUPFAM" id="SSF51621">
    <property type="entry name" value="Phosphoenolpyruvate/pyruvate domain"/>
    <property type="match status" value="1"/>
</dbReference>
<dbReference type="Pfam" id="PF03328">
    <property type="entry name" value="HpcH_HpaI"/>
    <property type="match status" value="1"/>
</dbReference>
<gene>
    <name evidence="5" type="ORF">CEY11_09065</name>
</gene>
<evidence type="ECO:0000259" key="4">
    <source>
        <dbReference type="Pfam" id="PF03328"/>
    </source>
</evidence>
<dbReference type="InterPro" id="IPR040442">
    <property type="entry name" value="Pyrv_kinase-like_dom_sf"/>
</dbReference>
<dbReference type="PANTHER" id="PTHR30502:SF0">
    <property type="entry name" value="PHOSPHOENOLPYRUVATE CARBOXYLASE FAMILY PROTEIN"/>
    <property type="match status" value="1"/>
</dbReference>
<accession>A0A225ML36</accession>
<feature type="domain" description="HpcH/HpaI aldolase/citrate lyase" evidence="4">
    <location>
        <begin position="52"/>
        <end position="269"/>
    </location>
</feature>
<evidence type="ECO:0000313" key="5">
    <source>
        <dbReference type="EMBL" id="OWT61958.1"/>
    </source>
</evidence>
<dbReference type="Gene3D" id="3.20.20.60">
    <property type="entry name" value="Phosphoenolpyruvate-binding domains"/>
    <property type="match status" value="1"/>
</dbReference>
<keyword evidence="6" id="KW-1185">Reference proteome</keyword>
<name>A0A225ML36_9BURK</name>
<dbReference type="PANTHER" id="PTHR30502">
    <property type="entry name" value="2-KETO-3-DEOXY-L-RHAMNONATE ALDOLASE"/>
    <property type="match status" value="1"/>
</dbReference>
<keyword evidence="3" id="KW-0456">Lyase</keyword>
<proteinExistence type="inferred from homology"/>
<dbReference type="GO" id="GO:0005737">
    <property type="term" value="C:cytoplasm"/>
    <property type="evidence" value="ECO:0007669"/>
    <property type="project" value="TreeGrafter"/>
</dbReference>
<sequence>MPATTLEEAAGRFPGRININVFNKESPMASESIHQTRADFKAALKAGKPVVGAFISVPSPEFVEAAAYGGFDFVVIDAEHGPTGPGEMVHMIRAAQAAEVAALVRVPLVAKDYVLRALDAGATGILAPHICGAGEVRELVSECLYPPEGRRGAAFYARTHRFTRDSGWDVLERSNRELTIGVMIESREGAQHARDICQVPGLDFVLYGIHDMSVDVGKGEHNSAELEKAGLEIKSAAKEAGIACGIAASTVELARKRLESGFSMVAIGIVPLLVSAARRYTTGIHA</sequence>
<dbReference type="GO" id="GO:0046872">
    <property type="term" value="F:metal ion binding"/>
    <property type="evidence" value="ECO:0007669"/>
    <property type="project" value="UniProtKB-KW"/>
</dbReference>
<comment type="caution">
    <text evidence="5">The sequence shown here is derived from an EMBL/GenBank/DDBJ whole genome shotgun (WGS) entry which is preliminary data.</text>
</comment>
<evidence type="ECO:0000256" key="1">
    <source>
        <dbReference type="ARBA" id="ARBA00005568"/>
    </source>
</evidence>
<dbReference type="AlphaFoldDB" id="A0A225ML36"/>
<evidence type="ECO:0000256" key="2">
    <source>
        <dbReference type="ARBA" id="ARBA00022723"/>
    </source>
</evidence>
<dbReference type="Proteomes" id="UP000214603">
    <property type="component" value="Unassembled WGS sequence"/>
</dbReference>
<dbReference type="InterPro" id="IPR015813">
    <property type="entry name" value="Pyrv/PenolPyrv_kinase-like_dom"/>
</dbReference>
<comment type="similarity">
    <text evidence="1">Belongs to the HpcH/HpaI aldolase family.</text>
</comment>
<dbReference type="InterPro" id="IPR005000">
    <property type="entry name" value="Aldolase/citrate-lyase_domain"/>
</dbReference>
<evidence type="ECO:0000313" key="6">
    <source>
        <dbReference type="Proteomes" id="UP000214603"/>
    </source>
</evidence>
<protein>
    <recommendedName>
        <fullName evidence="4">HpcH/HpaI aldolase/citrate lyase domain-containing protein</fullName>
    </recommendedName>
</protein>